<comment type="caution">
    <text evidence="2">The sequence shown here is derived from an EMBL/GenBank/DDBJ whole genome shotgun (WGS) entry which is preliminary data.</text>
</comment>
<dbReference type="Gene3D" id="2.10.70.10">
    <property type="entry name" value="Complement Module, domain 1"/>
    <property type="match status" value="1"/>
</dbReference>
<organism evidence="2 3">
    <name type="scientific">Desmophyllum pertusum</name>
    <dbReference type="NCBI Taxonomy" id="174260"/>
    <lineage>
        <taxon>Eukaryota</taxon>
        <taxon>Metazoa</taxon>
        <taxon>Cnidaria</taxon>
        <taxon>Anthozoa</taxon>
        <taxon>Hexacorallia</taxon>
        <taxon>Scleractinia</taxon>
        <taxon>Caryophylliina</taxon>
        <taxon>Caryophylliidae</taxon>
        <taxon>Desmophyllum</taxon>
    </lineage>
</organism>
<dbReference type="AlphaFoldDB" id="A0A9W9ZZ19"/>
<evidence type="ECO:0000313" key="2">
    <source>
        <dbReference type="EMBL" id="KAJ7390010.1"/>
    </source>
</evidence>
<dbReference type="InterPro" id="IPR001007">
    <property type="entry name" value="VWF_dom"/>
</dbReference>
<dbReference type="PROSITE" id="PS50184">
    <property type="entry name" value="VWFC_2"/>
    <property type="match status" value="1"/>
</dbReference>
<gene>
    <name evidence="2" type="primary">CRIM1_2</name>
    <name evidence="2" type="ORF">OS493_028072</name>
</gene>
<dbReference type="SMART" id="SM00214">
    <property type="entry name" value="VWC"/>
    <property type="match status" value="3"/>
</dbReference>
<proteinExistence type="predicted"/>
<dbReference type="Proteomes" id="UP001163046">
    <property type="component" value="Unassembled WGS sequence"/>
</dbReference>
<evidence type="ECO:0000259" key="1">
    <source>
        <dbReference type="PROSITE" id="PS50184"/>
    </source>
</evidence>
<keyword evidence="3" id="KW-1185">Reference proteome</keyword>
<evidence type="ECO:0000313" key="3">
    <source>
        <dbReference type="Proteomes" id="UP001163046"/>
    </source>
</evidence>
<name>A0A9W9ZZ19_9CNID</name>
<dbReference type="OrthoDB" id="5952633at2759"/>
<feature type="domain" description="VWFC" evidence="1">
    <location>
        <begin position="148"/>
        <end position="217"/>
    </location>
</feature>
<dbReference type="SUPFAM" id="SSF57603">
    <property type="entry name" value="FnI-like domain"/>
    <property type="match status" value="1"/>
</dbReference>
<reference evidence="2" key="1">
    <citation type="submission" date="2023-01" db="EMBL/GenBank/DDBJ databases">
        <title>Genome assembly of the deep-sea coral Lophelia pertusa.</title>
        <authorList>
            <person name="Herrera S."/>
            <person name="Cordes E."/>
        </authorList>
    </citation>
    <scope>NUCLEOTIDE SEQUENCE</scope>
    <source>
        <strain evidence="2">USNM1676648</strain>
        <tissue evidence="2">Polyp</tissue>
    </source>
</reference>
<sequence>MEVLKDFDDQQTAECHQCTCVDGKLEDCHRLYYCKLNKPGCINFIKAPGQCCPTCARVIPKPAPPYCKVGARHYKDGESMEMLKMSEDKKSASCNQCRCKEGKVVGCHHIFKCTLDDPKCERYEQRSDQCCPACVPFESSSTKPLALSSCKINGQLFIDGESAEVLQESADQSSVICQQCRCDAGKHKCHKIYDCDIQKVACEKSLKIPGQCCPVCGT</sequence>
<accession>A0A9W9ZZ19</accession>
<dbReference type="EMBL" id="MU825422">
    <property type="protein sequence ID" value="KAJ7390010.1"/>
    <property type="molecule type" value="Genomic_DNA"/>
</dbReference>
<protein>
    <submittedName>
        <fullName evidence="2">Cysteine-rich motor neuron 1 protein</fullName>
    </submittedName>
</protein>